<evidence type="ECO:0000313" key="2">
    <source>
        <dbReference type="EMBL" id="MBN8659861.1"/>
    </source>
</evidence>
<evidence type="ECO:0000313" key="3">
    <source>
        <dbReference type="Proteomes" id="UP000664277"/>
    </source>
</evidence>
<reference evidence="2" key="1">
    <citation type="submission" date="2021-02" db="EMBL/GenBank/DDBJ databases">
        <title>Genome-Resolved Metagenomics of a Microbial Community Performing Photosynthetic Biological Nutrient Removal.</title>
        <authorList>
            <person name="Mcdaniel E.A."/>
        </authorList>
    </citation>
    <scope>NUCLEOTIDE SEQUENCE</scope>
    <source>
        <strain evidence="2">UWPOB_OBS1</strain>
    </source>
</reference>
<gene>
    <name evidence="2" type="ORF">J0M35_05825</name>
</gene>
<dbReference type="EMBL" id="JAFLCK010000006">
    <property type="protein sequence ID" value="MBN8659861.1"/>
    <property type="molecule type" value="Genomic_DNA"/>
</dbReference>
<evidence type="ECO:0000256" key="1">
    <source>
        <dbReference type="SAM" id="Phobius"/>
    </source>
</evidence>
<accession>A0A8J7PBS3</accession>
<protein>
    <submittedName>
        <fullName evidence="2">Uncharacterized protein</fullName>
    </submittedName>
</protein>
<dbReference type="AlphaFoldDB" id="A0A8J7PBS3"/>
<keyword evidence="1" id="KW-0472">Membrane</keyword>
<comment type="caution">
    <text evidence="2">The sequence shown here is derived from an EMBL/GenBank/DDBJ whole genome shotgun (WGS) entry which is preliminary data.</text>
</comment>
<sequence>MLPYTFAIASSLLVYGACQLLVVWLYGASDQLAAMFPGRNNVLYLTAFLVSLCNCLACAGAVLTASSAQPRLRLRNNVLVTALVAFLIGCLQLASLVLLFDNGAKVGLGSELMVISVVYYGGLLTTGAVACFIYERINSVFLIQKREAFEALAEPSPYNQALARLELRPDARPFAQLFEKSPQGGNLVDDVERTVITSAISEGNLYVEEAITFFDYDLILLEDELLRMRPDPEAYISAMRLGIAIEKDQGYANCRARNYTFSQLMKDLSMRLAVSEVGGIQWSELADDMAGYGRVSFEQRHVLVQELELQLLDALARLKKPGQKVREPLLVPV</sequence>
<keyword evidence="1" id="KW-1133">Transmembrane helix</keyword>
<name>A0A8J7PBS3_9BACT</name>
<proteinExistence type="predicted"/>
<feature type="transmembrane region" description="Helical" evidence="1">
    <location>
        <begin position="42"/>
        <end position="66"/>
    </location>
</feature>
<keyword evidence="1" id="KW-0812">Transmembrane</keyword>
<organism evidence="2 3">
    <name type="scientific">Candidatus Obscuribacter phosphatis</name>
    <dbReference type="NCBI Taxonomy" id="1906157"/>
    <lineage>
        <taxon>Bacteria</taxon>
        <taxon>Bacillati</taxon>
        <taxon>Candidatus Melainabacteria</taxon>
        <taxon>Candidatus Obscuribacterales</taxon>
        <taxon>Candidatus Obscuribacteraceae</taxon>
        <taxon>Candidatus Obscuribacter</taxon>
    </lineage>
</organism>
<dbReference type="Proteomes" id="UP000664277">
    <property type="component" value="Unassembled WGS sequence"/>
</dbReference>
<feature type="transmembrane region" description="Helical" evidence="1">
    <location>
        <begin position="78"/>
        <end position="100"/>
    </location>
</feature>
<feature type="transmembrane region" description="Helical" evidence="1">
    <location>
        <begin position="112"/>
        <end position="134"/>
    </location>
</feature>
<feature type="transmembrane region" description="Helical" evidence="1">
    <location>
        <begin position="7"/>
        <end position="27"/>
    </location>
</feature>